<dbReference type="GO" id="GO:0003677">
    <property type="term" value="F:DNA binding"/>
    <property type="evidence" value="ECO:0007669"/>
    <property type="project" value="InterPro"/>
</dbReference>
<dbReference type="EMBL" id="MF782455">
    <property type="protein sequence ID" value="ATZ80356.1"/>
    <property type="molecule type" value="Genomic_DNA"/>
</dbReference>
<evidence type="ECO:0000313" key="6">
    <source>
        <dbReference type="Proteomes" id="UP000240325"/>
    </source>
</evidence>
<accession>A0A2H4UU16</accession>
<dbReference type="GO" id="GO:0004386">
    <property type="term" value="F:helicase activity"/>
    <property type="evidence" value="ECO:0007669"/>
    <property type="project" value="UniProtKB-KW"/>
</dbReference>
<dbReference type="Gene3D" id="3.40.50.300">
    <property type="entry name" value="P-loop containing nucleotide triphosphate hydrolases"/>
    <property type="match status" value="1"/>
</dbReference>
<reference evidence="5" key="1">
    <citation type="journal article" date="2017" name="Elife">
        <title>The kinetoplastid-infecting Bodo saltans virus (BsV), a window into the most abundant giant viruses in the sea.</title>
        <authorList>
            <person name="Deeg C.M."/>
            <person name="Chow C.-E.T."/>
            <person name="Suttle C.A."/>
        </authorList>
    </citation>
    <scope>NUCLEOTIDE SEQUENCE</scope>
    <source>
        <strain evidence="5">NG1</strain>
    </source>
</reference>
<dbReference type="InterPro" id="IPR006935">
    <property type="entry name" value="Helicase/UvrB_N"/>
</dbReference>
<name>A0A2H4UU16_9VIRU</name>
<dbReference type="GO" id="GO:0016787">
    <property type="term" value="F:hydrolase activity"/>
    <property type="evidence" value="ECO:0007669"/>
    <property type="project" value="UniProtKB-KW"/>
</dbReference>
<feature type="region of interest" description="Disordered" evidence="2">
    <location>
        <begin position="553"/>
        <end position="581"/>
    </location>
</feature>
<sequence>MSKQQKNRKTRPIDHRGFCESSIVKEIVDDTLRSHQRNFIASFFSMLAIPFLYYYTTPVGSGKTYTVLRIAKQIRDTKAKTRILFVSGFTPVISQMEATCSDPQNPNGIIPYCKVMAHNEKVFVFRNKITQEMSGIPIIYISTPQYAIDFIASLSKNDKDRFVLFFDDLSTATGNQSTIDLLANVLPHTIISSATVPRSTALEEIFVEKYPNAKIKEFTATDAYTSHVYNVLDFEPHLVATTKASFFRTGSFVLTSNPQQIGLCMHKQLTSLLEKSDVMDKIHGSPLDLWNHTSLIWINSREHYRACGTVRGSAFVDFRETRRIHQHERDQRELAYGYLVVKSNGTGEQCAKEIIANLNNKKFLFYVTDIACGENSPFVGFDLSENISDILICDDYAEKISDAELVQLAGRTGRNGNTGNIFASEKTLARLKNFSRTNSEYVEPFSGLAQMTNLQSPIKQVFHKRLTIIGATRKDHGDKCLERIVFPQMDDDDFTSHFKISGVEQFTDLENFSCETPLQNVVVEPEIQSVKKQVDERMLVSVDAIDDWETETQKKITQEEKEKAREEKKKSIASRQNKRIQ</sequence>
<feature type="domain" description="Helicase/UvrB N-terminal" evidence="4">
    <location>
        <begin position="31"/>
        <end position="174"/>
    </location>
</feature>
<evidence type="ECO:0000256" key="1">
    <source>
        <dbReference type="ARBA" id="ARBA00022801"/>
    </source>
</evidence>
<organism evidence="5">
    <name type="scientific">Bodo saltans virus</name>
    <dbReference type="NCBI Taxonomy" id="2024608"/>
    <lineage>
        <taxon>Viruses</taxon>
        <taxon>Varidnaviria</taxon>
        <taxon>Bamfordvirae</taxon>
        <taxon>Nucleocytoviricota</taxon>
        <taxon>Megaviricetes</taxon>
        <taxon>Imitervirales</taxon>
        <taxon>Mimiviridae</taxon>
        <taxon>Klosneuvirinae</taxon>
        <taxon>Theiavirus</taxon>
        <taxon>Theiavirus salishense</taxon>
    </lineage>
</organism>
<keyword evidence="5" id="KW-0067">ATP-binding</keyword>
<feature type="transmembrane region" description="Helical" evidence="3">
    <location>
        <begin position="39"/>
        <end position="56"/>
    </location>
</feature>
<dbReference type="Pfam" id="PF04851">
    <property type="entry name" value="ResIII"/>
    <property type="match status" value="1"/>
</dbReference>
<evidence type="ECO:0000256" key="3">
    <source>
        <dbReference type="SAM" id="Phobius"/>
    </source>
</evidence>
<keyword evidence="1" id="KW-0378">Hydrolase</keyword>
<keyword evidence="3" id="KW-1133">Transmembrane helix</keyword>
<keyword evidence="3" id="KW-0472">Membrane</keyword>
<dbReference type="GO" id="GO:0005524">
    <property type="term" value="F:ATP binding"/>
    <property type="evidence" value="ECO:0007669"/>
    <property type="project" value="InterPro"/>
</dbReference>
<dbReference type="InterPro" id="IPR027417">
    <property type="entry name" value="P-loop_NTPase"/>
</dbReference>
<gene>
    <name evidence="5" type="ORF">BMW23_0298</name>
</gene>
<keyword evidence="3" id="KW-0812">Transmembrane</keyword>
<protein>
    <submittedName>
        <fullName evidence="5">DEXDc helicase</fullName>
    </submittedName>
</protein>
<dbReference type="SUPFAM" id="SSF52540">
    <property type="entry name" value="P-loop containing nucleoside triphosphate hydrolases"/>
    <property type="match status" value="1"/>
</dbReference>
<dbReference type="Proteomes" id="UP000240325">
    <property type="component" value="Segment"/>
</dbReference>
<keyword evidence="5" id="KW-0347">Helicase</keyword>
<evidence type="ECO:0000256" key="2">
    <source>
        <dbReference type="SAM" id="MobiDB-lite"/>
    </source>
</evidence>
<feature type="compositionally biased region" description="Basic and acidic residues" evidence="2">
    <location>
        <begin position="553"/>
        <end position="570"/>
    </location>
</feature>
<proteinExistence type="predicted"/>
<keyword evidence="5" id="KW-0547">Nucleotide-binding</keyword>
<evidence type="ECO:0000259" key="4">
    <source>
        <dbReference type="Pfam" id="PF04851"/>
    </source>
</evidence>
<keyword evidence="6" id="KW-1185">Reference proteome</keyword>
<evidence type="ECO:0000313" key="5">
    <source>
        <dbReference type="EMBL" id="ATZ80356.1"/>
    </source>
</evidence>